<dbReference type="GO" id="GO:0004099">
    <property type="term" value="F:chitin deacetylase activity"/>
    <property type="evidence" value="ECO:0007669"/>
    <property type="project" value="UniProtKB-ARBA"/>
</dbReference>
<dbReference type="Proteomes" id="UP000749646">
    <property type="component" value="Unassembled WGS sequence"/>
</dbReference>
<feature type="chain" id="PRO_5040188333" evidence="4">
    <location>
        <begin position="20"/>
        <end position="323"/>
    </location>
</feature>
<feature type="signal peptide" evidence="4">
    <location>
        <begin position="1"/>
        <end position="19"/>
    </location>
</feature>
<evidence type="ECO:0000256" key="2">
    <source>
        <dbReference type="ARBA" id="ARBA00022801"/>
    </source>
</evidence>
<proteinExistence type="predicted"/>
<gene>
    <name evidence="6" type="primary">CDA2_7</name>
    <name evidence="6" type="ORF">BGZ65_005419</name>
</gene>
<organism evidence="6 7">
    <name type="scientific">Modicella reniformis</name>
    <dbReference type="NCBI Taxonomy" id="1440133"/>
    <lineage>
        <taxon>Eukaryota</taxon>
        <taxon>Fungi</taxon>
        <taxon>Fungi incertae sedis</taxon>
        <taxon>Mucoromycota</taxon>
        <taxon>Mortierellomycotina</taxon>
        <taxon>Mortierellomycetes</taxon>
        <taxon>Mortierellales</taxon>
        <taxon>Mortierellaceae</taxon>
        <taxon>Modicella</taxon>
    </lineage>
</organism>
<reference evidence="6" key="1">
    <citation type="journal article" date="2020" name="Fungal Divers.">
        <title>Resolving the Mortierellaceae phylogeny through synthesis of multi-gene phylogenetics and phylogenomics.</title>
        <authorList>
            <person name="Vandepol N."/>
            <person name="Liber J."/>
            <person name="Desiro A."/>
            <person name="Na H."/>
            <person name="Kennedy M."/>
            <person name="Barry K."/>
            <person name="Grigoriev I.V."/>
            <person name="Miller A.N."/>
            <person name="O'Donnell K."/>
            <person name="Stajich J.E."/>
            <person name="Bonito G."/>
        </authorList>
    </citation>
    <scope>NUCLEOTIDE SEQUENCE</scope>
    <source>
        <strain evidence="6">MES-2147</strain>
    </source>
</reference>
<dbReference type="AlphaFoldDB" id="A0A9P6SPT9"/>
<evidence type="ECO:0000256" key="4">
    <source>
        <dbReference type="SAM" id="SignalP"/>
    </source>
</evidence>
<dbReference type="GO" id="GO:0016020">
    <property type="term" value="C:membrane"/>
    <property type="evidence" value="ECO:0007669"/>
    <property type="project" value="TreeGrafter"/>
</dbReference>
<dbReference type="InterPro" id="IPR050248">
    <property type="entry name" value="Polysacc_deacetylase_ArnD"/>
</dbReference>
<keyword evidence="7" id="KW-1185">Reference proteome</keyword>
<dbReference type="GO" id="GO:0046872">
    <property type="term" value="F:metal ion binding"/>
    <property type="evidence" value="ECO:0007669"/>
    <property type="project" value="UniProtKB-KW"/>
</dbReference>
<feature type="region of interest" description="Disordered" evidence="3">
    <location>
        <begin position="277"/>
        <end position="298"/>
    </location>
</feature>
<evidence type="ECO:0000256" key="1">
    <source>
        <dbReference type="ARBA" id="ARBA00022723"/>
    </source>
</evidence>
<dbReference type="PANTHER" id="PTHR10587">
    <property type="entry name" value="GLYCOSYL TRANSFERASE-RELATED"/>
    <property type="match status" value="1"/>
</dbReference>
<keyword evidence="4" id="KW-0732">Signal</keyword>
<dbReference type="Gene3D" id="3.20.20.370">
    <property type="entry name" value="Glycoside hydrolase/deacetylase"/>
    <property type="match status" value="1"/>
</dbReference>
<protein>
    <submittedName>
        <fullName evidence="6">Chitin deacetylase</fullName>
    </submittedName>
</protein>
<evidence type="ECO:0000313" key="7">
    <source>
        <dbReference type="Proteomes" id="UP000749646"/>
    </source>
</evidence>
<dbReference type="InterPro" id="IPR002509">
    <property type="entry name" value="NODB_dom"/>
</dbReference>
<dbReference type="GO" id="GO:0005975">
    <property type="term" value="P:carbohydrate metabolic process"/>
    <property type="evidence" value="ECO:0007669"/>
    <property type="project" value="InterPro"/>
</dbReference>
<dbReference type="Pfam" id="PF01522">
    <property type="entry name" value="Polysacc_deac_1"/>
    <property type="match status" value="1"/>
</dbReference>
<dbReference type="OrthoDB" id="407355at2759"/>
<comment type="caution">
    <text evidence="6">The sequence shown here is derived from an EMBL/GenBank/DDBJ whole genome shotgun (WGS) entry which is preliminary data.</text>
</comment>
<accession>A0A9P6SPT9</accession>
<dbReference type="InterPro" id="IPR011330">
    <property type="entry name" value="Glyco_hydro/deAcase_b/a-brl"/>
</dbReference>
<dbReference type="SUPFAM" id="SSF88713">
    <property type="entry name" value="Glycoside hydrolase/deacetylase"/>
    <property type="match status" value="1"/>
</dbReference>
<keyword evidence="2" id="KW-0378">Hydrolase</keyword>
<dbReference type="GO" id="GO:0009272">
    <property type="term" value="P:fungal-type cell wall biogenesis"/>
    <property type="evidence" value="ECO:0007669"/>
    <property type="project" value="UniProtKB-ARBA"/>
</dbReference>
<dbReference type="PROSITE" id="PS51677">
    <property type="entry name" value="NODB"/>
    <property type="match status" value="1"/>
</dbReference>
<feature type="domain" description="NodB homology" evidence="5">
    <location>
        <begin position="97"/>
        <end position="323"/>
    </location>
</feature>
<dbReference type="PANTHER" id="PTHR10587:SF133">
    <property type="entry name" value="CHITIN DEACETYLASE 1-RELATED"/>
    <property type="match status" value="1"/>
</dbReference>
<evidence type="ECO:0000313" key="6">
    <source>
        <dbReference type="EMBL" id="KAF9987005.1"/>
    </source>
</evidence>
<sequence>MKTVLSTVAFAIIVSTVAAQGQFNAAAFPPVNEVPPITSNEVKEWLKGLNFADVPTFPVHTGNPPQCPAITQIPPNQCWWTCQTCPADDIEVCPKPGDWGLTFDDGPTPQTTPLLQTLKANNVKATFFVMGSNVVRNAEILKQEVADGHHIASHTWSHHPLTTLSNEQIVAEIKWTEKAVMDITGLQMKTSDAYDSKDFNLNAAGTTEAQIGTALTKLATTLNTYAANPGTKGIITLQHDLYNVTIDFAKRLFPAIAQAKLKPLTIAQCLNDATPYQNSPSVAPPSTGSKGPNVKPNSTSALSVSSSVMMAALALLGTALATL</sequence>
<keyword evidence="1" id="KW-0479">Metal-binding</keyword>
<name>A0A9P6SPT9_9FUNG</name>
<evidence type="ECO:0000256" key="3">
    <source>
        <dbReference type="SAM" id="MobiDB-lite"/>
    </source>
</evidence>
<evidence type="ECO:0000259" key="5">
    <source>
        <dbReference type="PROSITE" id="PS51677"/>
    </source>
</evidence>
<dbReference type="EMBL" id="JAAAHW010003197">
    <property type="protein sequence ID" value="KAF9987005.1"/>
    <property type="molecule type" value="Genomic_DNA"/>
</dbReference>